<accession>A0A6J6CS73</accession>
<gene>
    <name evidence="3" type="ORF">UFOPK1581_00378</name>
</gene>
<reference evidence="3" key="1">
    <citation type="submission" date="2020-05" db="EMBL/GenBank/DDBJ databases">
        <authorList>
            <person name="Chiriac C."/>
            <person name="Salcher M."/>
            <person name="Ghai R."/>
            <person name="Kavagutti S V."/>
        </authorList>
    </citation>
    <scope>NUCLEOTIDE SEQUENCE</scope>
</reference>
<feature type="transmembrane region" description="Helical" evidence="2">
    <location>
        <begin position="241"/>
        <end position="266"/>
    </location>
</feature>
<evidence type="ECO:0000313" key="3">
    <source>
        <dbReference type="EMBL" id="CAB4554331.1"/>
    </source>
</evidence>
<name>A0A6J6CS73_9ZZZZ</name>
<protein>
    <submittedName>
        <fullName evidence="3">Unannotated protein</fullName>
    </submittedName>
</protein>
<feature type="region of interest" description="Disordered" evidence="1">
    <location>
        <begin position="1"/>
        <end position="35"/>
    </location>
</feature>
<keyword evidence="2" id="KW-1133">Transmembrane helix</keyword>
<organism evidence="3">
    <name type="scientific">freshwater metagenome</name>
    <dbReference type="NCBI Taxonomy" id="449393"/>
    <lineage>
        <taxon>unclassified sequences</taxon>
        <taxon>metagenomes</taxon>
        <taxon>ecological metagenomes</taxon>
    </lineage>
</organism>
<evidence type="ECO:0000256" key="1">
    <source>
        <dbReference type="SAM" id="MobiDB-lite"/>
    </source>
</evidence>
<dbReference type="AlphaFoldDB" id="A0A6J6CS73"/>
<dbReference type="EMBL" id="CAEZTB010000046">
    <property type="protein sequence ID" value="CAB4554331.1"/>
    <property type="molecule type" value="Genomic_DNA"/>
</dbReference>
<evidence type="ECO:0000256" key="2">
    <source>
        <dbReference type="SAM" id="Phobius"/>
    </source>
</evidence>
<keyword evidence="2" id="KW-0812">Transmembrane</keyword>
<keyword evidence="2" id="KW-0472">Membrane</keyword>
<sequence length="267" mass="28163">MSDSPTFQSRRERRAAESSTLTQQPAEQALPDLGFEPYIPTLSEPISDAPIYKPYVPESFAPVVEAPRVEPYIVPASEPQVARSRRELRDLENLKDSASADRAPLFDDHTLTGSVPEISAPDIFLEPVTGSNFGSTANLGIEPVTASIILDSVPDMLGGSIVLSGSGPAVTTGSIQIPTVDPTTGSITVILESEKADEAVAEDSLNSFVSSVAPIRAAGIAKTRAKVVELTLINRKGQGQVYAVMSTVVLMITVGALTVAAFMLGIL</sequence>
<proteinExistence type="predicted"/>